<evidence type="ECO:0000313" key="3">
    <source>
        <dbReference type="Proteomes" id="UP000269669"/>
    </source>
</evidence>
<dbReference type="EMBL" id="RSDW01000001">
    <property type="protein sequence ID" value="RSL15229.1"/>
    <property type="molecule type" value="Genomic_DNA"/>
</dbReference>
<feature type="chain" id="PRO_5019065668" description="Lipoprotein" evidence="1">
    <location>
        <begin position="24"/>
        <end position="307"/>
    </location>
</feature>
<keyword evidence="1" id="KW-0732">Signal</keyword>
<gene>
    <name evidence="2" type="ORF">EDE15_0711</name>
</gene>
<dbReference type="OrthoDB" id="7335077at2"/>
<feature type="signal peptide" evidence="1">
    <location>
        <begin position="1"/>
        <end position="23"/>
    </location>
</feature>
<reference evidence="2 3" key="1">
    <citation type="submission" date="2018-12" db="EMBL/GenBank/DDBJ databases">
        <title>Sequencing of bacterial isolates from soil warming experiment in Harvard Forest, Massachusetts, USA.</title>
        <authorList>
            <person name="Deangelis K."/>
        </authorList>
    </citation>
    <scope>NUCLEOTIDE SEQUENCE [LARGE SCALE GENOMIC DNA]</scope>
    <source>
        <strain evidence="2 3">EB153</strain>
    </source>
</reference>
<keyword evidence="3" id="KW-1185">Reference proteome</keyword>
<name>A0A428MEE6_9BACT</name>
<proteinExistence type="predicted"/>
<organism evidence="2 3">
    <name type="scientific">Edaphobacter aggregans</name>
    <dbReference type="NCBI Taxonomy" id="570835"/>
    <lineage>
        <taxon>Bacteria</taxon>
        <taxon>Pseudomonadati</taxon>
        <taxon>Acidobacteriota</taxon>
        <taxon>Terriglobia</taxon>
        <taxon>Terriglobales</taxon>
        <taxon>Acidobacteriaceae</taxon>
        <taxon>Edaphobacter</taxon>
    </lineage>
</organism>
<evidence type="ECO:0008006" key="4">
    <source>
        <dbReference type="Google" id="ProtNLM"/>
    </source>
</evidence>
<dbReference type="RefSeq" id="WP_125483994.1">
    <property type="nucleotide sequence ID" value="NZ_RSDW01000001.1"/>
</dbReference>
<dbReference type="Proteomes" id="UP000269669">
    <property type="component" value="Unassembled WGS sequence"/>
</dbReference>
<protein>
    <recommendedName>
        <fullName evidence="4">Lipoprotein</fullName>
    </recommendedName>
</protein>
<accession>A0A428MEE6</accession>
<dbReference type="AlphaFoldDB" id="A0A428MEE6"/>
<evidence type="ECO:0000313" key="2">
    <source>
        <dbReference type="EMBL" id="RSL15229.1"/>
    </source>
</evidence>
<evidence type="ECO:0000256" key="1">
    <source>
        <dbReference type="SAM" id="SignalP"/>
    </source>
</evidence>
<dbReference type="PROSITE" id="PS51257">
    <property type="entry name" value="PROKAR_LIPOPROTEIN"/>
    <property type="match status" value="1"/>
</dbReference>
<comment type="caution">
    <text evidence="2">The sequence shown here is derived from an EMBL/GenBank/DDBJ whole genome shotgun (WGS) entry which is preliminary data.</text>
</comment>
<sequence length="307" mass="33782">MKFICLFSLLLSALGCNNRITSAHVLSSNHATTSTVSTGKEGDAVFPVVDNGKFYVLPDYHADDEKAVNLTLTEHIVTQVRTDQECCSSEITLTESINDKPTWILKKKATRADMFDRFYRTVSPGCCGSATRYAYFDLLTGNQSYIATEPIASLGLVGSFTLSRYLALNRLSEPGDELFVLQIQYGPQSGPSQIAYLTRSGEDIAADSTTVQYFKDGKLEPSTISGQDGTFPIDFILFPPGYPSNTHVSKDDINGLSFVLNVEGSHLIKIPLIKDHLDFSHAVLPKGFQISEALPAGFEKYLQEIRQ</sequence>